<dbReference type="InterPro" id="IPR029063">
    <property type="entry name" value="SAM-dependent_MTases_sf"/>
</dbReference>
<sequence>MASANADANTVAGFGDEWAAFDQASLAPDEWRAMFDRYFAIFPWDGLPPDAEGFDLGCGSGRWAAGAVARVGLLHCIDPADAALDVARRRLRGRDNVRFHAASVDAIPLADASQDFGYSLGVLHHVPDTRAALRDCVAKLKPGAPFLLYLYYAFDNRPAWYRLLWRGTDAVRRGVSRLPFRLRKGVTDGLAVAIYWPLARGCAALERAGLRVDQLPLASYRHLSFYTMRTDALDRFGTRLEQRFTRAQIGRMMADAGLEDIVFSDAVPYWVALGRRREG</sequence>
<dbReference type="PANTHER" id="PTHR43464:SF83">
    <property type="entry name" value="MALONYL-[ACYL-CARRIER PROTEIN] O-METHYLTRANSFERASE"/>
    <property type="match status" value="1"/>
</dbReference>
<accession>A0A7U4J9P5</accession>
<dbReference type="Proteomes" id="UP000032300">
    <property type="component" value="Chromosome"/>
</dbReference>
<dbReference type="CDD" id="cd02440">
    <property type="entry name" value="AdoMet_MTases"/>
    <property type="match status" value="1"/>
</dbReference>
<feature type="domain" description="Methyltransferase type 11" evidence="1">
    <location>
        <begin position="55"/>
        <end position="146"/>
    </location>
</feature>
<protein>
    <submittedName>
        <fullName evidence="2">2-polyprenyl-3-methyl-5-hydroxy-6-metoxy-1, 4-benzoquinol methylase</fullName>
    </submittedName>
</protein>
<keyword evidence="2" id="KW-0808">Transferase</keyword>
<dbReference type="AlphaFoldDB" id="A0A7U4J9P5"/>
<reference evidence="2 3" key="2">
    <citation type="submission" date="2015-02" db="EMBL/GenBank/DDBJ databases">
        <title>The complete genome of Sphingomonas hengshuiensis sp. WHSC-8 isolated from soil of Hengshui Lake.</title>
        <authorList>
            <person name="Wei S."/>
            <person name="Guo J."/>
            <person name="Su C."/>
            <person name="Wu R."/>
            <person name="Zhang Z."/>
            <person name="Liang K."/>
            <person name="Li H."/>
            <person name="Wang T."/>
            <person name="Liu H."/>
            <person name="Zhang C."/>
            <person name="Li Z."/>
            <person name="Wang Q."/>
            <person name="Meng J."/>
        </authorList>
    </citation>
    <scope>NUCLEOTIDE SEQUENCE [LARGE SCALE GENOMIC DNA]</scope>
    <source>
        <strain evidence="2 3">WHSC-8</strain>
    </source>
</reference>
<keyword evidence="2" id="KW-0489">Methyltransferase</keyword>
<dbReference type="SUPFAM" id="SSF53335">
    <property type="entry name" value="S-adenosyl-L-methionine-dependent methyltransferases"/>
    <property type="match status" value="1"/>
</dbReference>
<dbReference type="InterPro" id="IPR013216">
    <property type="entry name" value="Methyltransf_11"/>
</dbReference>
<dbReference type="PANTHER" id="PTHR43464">
    <property type="entry name" value="METHYLTRANSFERASE"/>
    <property type="match status" value="1"/>
</dbReference>
<evidence type="ECO:0000313" key="3">
    <source>
        <dbReference type="Proteomes" id="UP000032300"/>
    </source>
</evidence>
<reference evidence="2 3" key="1">
    <citation type="journal article" date="2015" name="Int. J. Syst. Evol. Microbiol.">
        <title>Sphingomonas hengshuiensis sp. nov., isolated from lake wetland.</title>
        <authorList>
            <person name="Wei S."/>
            <person name="Wang T."/>
            <person name="Liu H."/>
            <person name="Zhang C."/>
            <person name="Guo J."/>
            <person name="Wang Q."/>
            <person name="Liang K."/>
            <person name="Zhang Z."/>
        </authorList>
    </citation>
    <scope>NUCLEOTIDE SEQUENCE [LARGE SCALE GENOMIC DNA]</scope>
    <source>
        <strain evidence="2 3">WHSC-8</strain>
    </source>
</reference>
<dbReference type="GO" id="GO:0008757">
    <property type="term" value="F:S-adenosylmethionine-dependent methyltransferase activity"/>
    <property type="evidence" value="ECO:0007669"/>
    <property type="project" value="InterPro"/>
</dbReference>
<dbReference type="Gene3D" id="3.40.50.150">
    <property type="entry name" value="Vaccinia Virus protein VP39"/>
    <property type="match status" value="1"/>
</dbReference>
<evidence type="ECO:0000259" key="1">
    <source>
        <dbReference type="Pfam" id="PF08241"/>
    </source>
</evidence>
<name>A0A7U4J9P5_9SPHN</name>
<dbReference type="KEGG" id="sphi:TS85_15195"/>
<keyword evidence="3" id="KW-1185">Reference proteome</keyword>
<dbReference type="EMBL" id="CP010836">
    <property type="protein sequence ID" value="AJP72836.1"/>
    <property type="molecule type" value="Genomic_DNA"/>
</dbReference>
<gene>
    <name evidence="2" type="ORF">TS85_15195</name>
</gene>
<dbReference type="OrthoDB" id="9777830at2"/>
<dbReference type="GO" id="GO:0032259">
    <property type="term" value="P:methylation"/>
    <property type="evidence" value="ECO:0007669"/>
    <property type="project" value="UniProtKB-KW"/>
</dbReference>
<proteinExistence type="predicted"/>
<dbReference type="Pfam" id="PF08241">
    <property type="entry name" value="Methyltransf_11"/>
    <property type="match status" value="1"/>
</dbReference>
<evidence type="ECO:0000313" key="2">
    <source>
        <dbReference type="EMBL" id="AJP72836.1"/>
    </source>
</evidence>
<organism evidence="2 3">
    <name type="scientific">Sphingomonas hengshuiensis</name>
    <dbReference type="NCBI Taxonomy" id="1609977"/>
    <lineage>
        <taxon>Bacteria</taxon>
        <taxon>Pseudomonadati</taxon>
        <taxon>Pseudomonadota</taxon>
        <taxon>Alphaproteobacteria</taxon>
        <taxon>Sphingomonadales</taxon>
        <taxon>Sphingomonadaceae</taxon>
        <taxon>Sphingomonas</taxon>
    </lineage>
</organism>